<evidence type="ECO:0000313" key="7">
    <source>
        <dbReference type="Proteomes" id="UP000019229"/>
    </source>
</evidence>
<dbReference type="KEGG" id="mbc:MYB_02190"/>
<dbReference type="SUPFAM" id="SSF55174">
    <property type="entry name" value="Alpha-L RNA-binding motif"/>
    <property type="match status" value="1"/>
</dbReference>
<dbReference type="HOGENOM" id="CLU_024979_1_2_14"/>
<dbReference type="eggNOG" id="COG1187">
    <property type="taxonomic scope" value="Bacteria"/>
</dbReference>
<dbReference type="GO" id="GO:0000455">
    <property type="term" value="P:enzyme-directed rRNA pseudouridine synthesis"/>
    <property type="evidence" value="ECO:0007669"/>
    <property type="project" value="UniProtKB-ARBA"/>
</dbReference>
<evidence type="ECO:0000256" key="3">
    <source>
        <dbReference type="PROSITE-ProRule" id="PRU00182"/>
    </source>
</evidence>
<dbReference type="EC" id="5.4.99.-" evidence="4"/>
<dbReference type="CDD" id="cd02870">
    <property type="entry name" value="PseudoU_synth_RsuA_like"/>
    <property type="match status" value="1"/>
</dbReference>
<evidence type="ECO:0000256" key="1">
    <source>
        <dbReference type="ARBA" id="ARBA00008348"/>
    </source>
</evidence>
<dbReference type="PROSITE" id="PS01149">
    <property type="entry name" value="PSI_RSU"/>
    <property type="match status" value="1"/>
</dbReference>
<dbReference type="GO" id="GO:0120159">
    <property type="term" value="F:rRNA pseudouridine synthase activity"/>
    <property type="evidence" value="ECO:0007669"/>
    <property type="project" value="UniProtKB-ARBA"/>
</dbReference>
<evidence type="ECO:0000256" key="4">
    <source>
        <dbReference type="RuleBase" id="RU003887"/>
    </source>
</evidence>
<feature type="domain" description="RNA-binding S4" evidence="5">
    <location>
        <begin position="5"/>
        <end position="67"/>
    </location>
</feature>
<organism evidence="6 7">
    <name type="scientific">Mesomycoplasma bovoculi M165/69</name>
    <dbReference type="NCBI Taxonomy" id="743966"/>
    <lineage>
        <taxon>Bacteria</taxon>
        <taxon>Bacillati</taxon>
        <taxon>Mycoplasmatota</taxon>
        <taxon>Mycoplasmoidales</taxon>
        <taxon>Metamycoplasmataceae</taxon>
        <taxon>Mesomycoplasma</taxon>
    </lineage>
</organism>
<reference evidence="6 7" key="1">
    <citation type="journal article" date="2014" name="Genome Announc.">
        <title>Complete Genome Sequence of Mycoplasma bovoculi Strain M165/69T (ATCC 29104).</title>
        <authorList>
            <person name="Calcutt M.J."/>
            <person name="Foecking M.F."/>
        </authorList>
    </citation>
    <scope>NUCLEOTIDE SEQUENCE [LARGE SCALE GENOMIC DNA]</scope>
    <source>
        <strain evidence="6">M165/69</strain>
    </source>
</reference>
<dbReference type="Proteomes" id="UP000019229">
    <property type="component" value="Chromosome"/>
</dbReference>
<dbReference type="FunFam" id="3.10.290.10:FF:000003">
    <property type="entry name" value="Pseudouridine synthase"/>
    <property type="match status" value="1"/>
</dbReference>
<dbReference type="PROSITE" id="PS50889">
    <property type="entry name" value="S4"/>
    <property type="match status" value="1"/>
</dbReference>
<evidence type="ECO:0000256" key="2">
    <source>
        <dbReference type="ARBA" id="ARBA00023235"/>
    </source>
</evidence>
<dbReference type="OrthoDB" id="9807213at2"/>
<dbReference type="NCBIfam" id="TIGR00093">
    <property type="entry name" value="pseudouridine synthase"/>
    <property type="match status" value="1"/>
</dbReference>
<dbReference type="Gene3D" id="3.30.70.580">
    <property type="entry name" value="Pseudouridine synthase I, catalytic domain, N-terminal subdomain"/>
    <property type="match status" value="1"/>
</dbReference>
<dbReference type="Pfam" id="PF01479">
    <property type="entry name" value="S4"/>
    <property type="match status" value="1"/>
</dbReference>
<dbReference type="CDD" id="cd00165">
    <property type="entry name" value="S4"/>
    <property type="match status" value="1"/>
</dbReference>
<dbReference type="PANTHER" id="PTHR47683">
    <property type="entry name" value="PSEUDOURIDINE SYNTHASE FAMILY PROTEIN-RELATED"/>
    <property type="match status" value="1"/>
</dbReference>
<evidence type="ECO:0000259" key="5">
    <source>
        <dbReference type="SMART" id="SM00363"/>
    </source>
</evidence>
<dbReference type="Gene3D" id="3.10.290.10">
    <property type="entry name" value="RNA-binding S4 domain"/>
    <property type="match status" value="1"/>
</dbReference>
<dbReference type="Pfam" id="PF00849">
    <property type="entry name" value="PseudoU_synth_2"/>
    <property type="match status" value="1"/>
</dbReference>
<proteinExistence type="inferred from homology"/>
<dbReference type="EMBL" id="CP007154">
    <property type="protein sequence ID" value="AHH45442.1"/>
    <property type="molecule type" value="Genomic_DNA"/>
</dbReference>
<dbReference type="PANTHER" id="PTHR47683:SF2">
    <property type="entry name" value="RNA-BINDING S4 DOMAIN-CONTAINING PROTEIN"/>
    <property type="match status" value="1"/>
</dbReference>
<dbReference type="SMART" id="SM00363">
    <property type="entry name" value="S4"/>
    <property type="match status" value="1"/>
</dbReference>
<comment type="similarity">
    <text evidence="1 4">Belongs to the pseudouridine synthase RsuA family.</text>
</comment>
<dbReference type="PATRIC" id="fig|743966.3.peg.441"/>
<sequence>MKTKNKIHKLIAQSGFCSRRAAEKLIQEERVFVDGKIAHIGQLVDENSTIEIDGISLKKEEKKLYYLLNKPRECLSTCKDNFGRKTVIDFFNQNQRLYPVGRLDFNTTGVLLITNDGDLTSYLLHPKNEIERVYVAKVDFTLSKMELEFLNSSNVFIDEKESKQIVKQLSSRKYVVTLWRGTNHHVKKLFELVHKKVITLDRVGFACLDIGNLKQGQYRKLLPKEIEKLKNRK</sequence>
<dbReference type="InterPro" id="IPR050343">
    <property type="entry name" value="RsuA_PseudoU_synthase"/>
</dbReference>
<dbReference type="RefSeq" id="WP_022934679.1">
    <property type="nucleotide sequence ID" value="NZ_CP007154.1"/>
</dbReference>
<name>W5UTJ8_9BACT</name>
<protein>
    <recommendedName>
        <fullName evidence="4">Pseudouridine synthase</fullName>
        <ecNumber evidence="4">5.4.99.-</ecNumber>
    </recommendedName>
</protein>
<dbReference type="GO" id="GO:0003723">
    <property type="term" value="F:RNA binding"/>
    <property type="evidence" value="ECO:0007669"/>
    <property type="project" value="UniProtKB-KW"/>
</dbReference>
<dbReference type="InterPro" id="IPR000748">
    <property type="entry name" value="PsdUridine_synth_RsuA/RluB/E/F"/>
</dbReference>
<keyword evidence="3" id="KW-0694">RNA-binding</keyword>
<gene>
    <name evidence="6" type="primary">rluB</name>
    <name evidence="6" type="ORF">MYB_02190</name>
</gene>
<dbReference type="Gene3D" id="3.30.70.1560">
    <property type="entry name" value="Alpha-L RNA-binding motif"/>
    <property type="match status" value="1"/>
</dbReference>
<dbReference type="SUPFAM" id="SSF55120">
    <property type="entry name" value="Pseudouridine synthase"/>
    <property type="match status" value="1"/>
</dbReference>
<keyword evidence="7" id="KW-1185">Reference proteome</keyword>
<dbReference type="InterPro" id="IPR020103">
    <property type="entry name" value="PsdUridine_synth_cat_dom_sf"/>
</dbReference>
<dbReference type="InterPro" id="IPR036986">
    <property type="entry name" value="S4_RNA-bd_sf"/>
</dbReference>
<dbReference type="AlphaFoldDB" id="W5UTJ8"/>
<dbReference type="InterPro" id="IPR020094">
    <property type="entry name" value="TruA/RsuA/RluB/E/F_N"/>
</dbReference>
<dbReference type="InterPro" id="IPR042092">
    <property type="entry name" value="PsdUridine_s_RsuA/RluB/E/F_cat"/>
</dbReference>
<dbReference type="InterPro" id="IPR018496">
    <property type="entry name" value="PsdUridine_synth_RsuA/RluB_CS"/>
</dbReference>
<dbReference type="InterPro" id="IPR002942">
    <property type="entry name" value="S4_RNA-bd"/>
</dbReference>
<evidence type="ECO:0000313" key="6">
    <source>
        <dbReference type="EMBL" id="AHH45442.1"/>
    </source>
</evidence>
<keyword evidence="2 4" id="KW-0413">Isomerase</keyword>
<dbReference type="STRING" id="743966.MYB_02190"/>
<accession>W5UTJ8</accession>
<dbReference type="InterPro" id="IPR006145">
    <property type="entry name" value="PsdUridine_synth_RsuA/RluA"/>
</dbReference>